<dbReference type="EMBL" id="FOWC01000017">
    <property type="protein sequence ID" value="SFQ63802.1"/>
    <property type="molecule type" value="Genomic_DNA"/>
</dbReference>
<sequence>MGSWRQDDSFGSGRPELTASVRAGGGDRGRFGNGLRPGFRDARSGLDGFTGFDGPAGGCPAWRSPTCRKWSSQARQSAVLPQPAIAAVAAALTIGISKTSTLGFVISGLRAEYGIDASTASPPAVSGLSGTALGALLCSRPACYPLAMLGFAATGMVRHHAGGGELAPMLSTVLSDRERRRPACRSSRPRPAAWSRPVRRGGWSGSSAGGCCGSSAHRPGRCWPPRQPSSRISEAPRAPAGLSLSTANALPTGSAVAMELCAGLLAPACRRAGPPLSTVVRIAGRTAADGASAPAAATESARRGG</sequence>
<feature type="compositionally biased region" description="Low complexity" evidence="1">
    <location>
        <begin position="184"/>
        <end position="196"/>
    </location>
</feature>
<gene>
    <name evidence="2" type="ORF">SAMN05421854_117110</name>
</gene>
<accession>A0A1I6A588</accession>
<dbReference type="AlphaFoldDB" id="A0A1I6A588"/>
<feature type="region of interest" description="Disordered" evidence="1">
    <location>
        <begin position="1"/>
        <end position="39"/>
    </location>
</feature>
<dbReference type="Proteomes" id="UP000199137">
    <property type="component" value="Unassembled WGS sequence"/>
</dbReference>
<feature type="compositionally biased region" description="Gly residues" evidence="1">
    <location>
        <begin position="202"/>
        <end position="212"/>
    </location>
</feature>
<dbReference type="STRING" id="112413.SAMN05421854_117110"/>
<feature type="region of interest" description="Disordered" evidence="1">
    <location>
        <begin position="177"/>
        <end position="238"/>
    </location>
</feature>
<evidence type="ECO:0000313" key="3">
    <source>
        <dbReference type="Proteomes" id="UP000199137"/>
    </source>
</evidence>
<protein>
    <submittedName>
        <fullName evidence="2">Uncharacterized protein</fullName>
    </submittedName>
</protein>
<evidence type="ECO:0000256" key="1">
    <source>
        <dbReference type="SAM" id="MobiDB-lite"/>
    </source>
</evidence>
<evidence type="ECO:0000313" key="2">
    <source>
        <dbReference type="EMBL" id="SFQ63802.1"/>
    </source>
</evidence>
<proteinExistence type="predicted"/>
<reference evidence="2 3" key="1">
    <citation type="submission" date="2016-10" db="EMBL/GenBank/DDBJ databases">
        <authorList>
            <person name="de Groot N.N."/>
        </authorList>
    </citation>
    <scope>NUCLEOTIDE SEQUENCE [LARGE SCALE GENOMIC DNA]</scope>
    <source>
        <strain evidence="2 3">DSM 44637</strain>
    </source>
</reference>
<organism evidence="2 3">
    <name type="scientific">Amycolatopsis rubida</name>
    <dbReference type="NCBI Taxonomy" id="112413"/>
    <lineage>
        <taxon>Bacteria</taxon>
        <taxon>Bacillati</taxon>
        <taxon>Actinomycetota</taxon>
        <taxon>Actinomycetes</taxon>
        <taxon>Pseudonocardiales</taxon>
        <taxon>Pseudonocardiaceae</taxon>
        <taxon>Amycolatopsis</taxon>
    </lineage>
</organism>
<name>A0A1I6A588_9PSEU</name>